<dbReference type="PROSITE" id="PS01087">
    <property type="entry name" value="RADICAL_ACTIVATING"/>
    <property type="match status" value="1"/>
</dbReference>
<evidence type="ECO:0000256" key="3">
    <source>
        <dbReference type="ARBA" id="ARBA00021356"/>
    </source>
</evidence>
<dbReference type="STRING" id="671072.PL9214640466"/>
<dbReference type="GO" id="GO:0051539">
    <property type="term" value="F:4 iron, 4 sulfur cluster binding"/>
    <property type="evidence" value="ECO:0007669"/>
    <property type="project" value="UniProtKB-UniRule"/>
</dbReference>
<dbReference type="GO" id="GO:0043365">
    <property type="term" value="F:[formate-C-acetyltransferase]-activating enzyme activity"/>
    <property type="evidence" value="ECO:0007669"/>
    <property type="project" value="UniProtKB-UniRule"/>
</dbReference>
<dbReference type="PANTHER" id="PTHR30352">
    <property type="entry name" value="PYRUVATE FORMATE-LYASE-ACTIVATING ENZYME"/>
    <property type="match status" value="1"/>
</dbReference>
<proteinExistence type="inferred from homology"/>
<dbReference type="InterPro" id="IPR001989">
    <property type="entry name" value="Radical_activat_CS"/>
</dbReference>
<dbReference type="PIRSF" id="PIRSF000371">
    <property type="entry name" value="PFL_act_enz"/>
    <property type="match status" value="1"/>
</dbReference>
<keyword evidence="13" id="KW-1185">Reference proteome</keyword>
<keyword evidence="10" id="KW-0963">Cytoplasm</keyword>
<accession>A0A1J1LPL3</accession>
<comment type="subcellular location">
    <subcellularLocation>
        <location evidence="10">Cytoplasm</location>
    </subcellularLocation>
</comment>
<gene>
    <name evidence="12" type="primary">pflA</name>
    <name evidence="12" type="ORF">PL9214640466</name>
</gene>
<dbReference type="GO" id="GO:0016829">
    <property type="term" value="F:lyase activity"/>
    <property type="evidence" value="ECO:0007669"/>
    <property type="project" value="UniProtKB-KW"/>
</dbReference>
<dbReference type="InterPro" id="IPR013785">
    <property type="entry name" value="Aldolase_TIM"/>
</dbReference>
<protein>
    <recommendedName>
        <fullName evidence="3 10">Pyruvate formate-lyase-activating enzyme</fullName>
        <ecNumber evidence="10">1.97.1.4</ecNumber>
    </recommendedName>
</protein>
<dbReference type="GO" id="GO:0005737">
    <property type="term" value="C:cytoplasm"/>
    <property type="evidence" value="ECO:0007669"/>
    <property type="project" value="UniProtKB-SubCell"/>
</dbReference>
<feature type="domain" description="Radical SAM core" evidence="11">
    <location>
        <begin position="34"/>
        <end position="255"/>
    </location>
</feature>
<organism evidence="12 13">
    <name type="scientific">Planktothrix tepida PCC 9214</name>
    <dbReference type="NCBI Taxonomy" id="671072"/>
    <lineage>
        <taxon>Bacteria</taxon>
        <taxon>Bacillati</taxon>
        <taxon>Cyanobacteriota</taxon>
        <taxon>Cyanophyceae</taxon>
        <taxon>Oscillatoriophycideae</taxon>
        <taxon>Oscillatoriales</taxon>
        <taxon>Microcoleaceae</taxon>
        <taxon>Planktothrix</taxon>
    </lineage>
</organism>
<comment type="function">
    <text evidence="1 10">Activation of pyruvate formate-lyase under anaerobic conditions by generation of an organic free radical, using S-adenosylmethionine and reduced flavodoxin as cosubstrates to produce 5'-deoxy-adenosine.</text>
</comment>
<dbReference type="EC" id="1.97.1.4" evidence="10"/>
<dbReference type="PROSITE" id="PS51918">
    <property type="entry name" value="RADICAL_SAM"/>
    <property type="match status" value="1"/>
</dbReference>
<dbReference type="NCBIfam" id="TIGR02493">
    <property type="entry name" value="PFLA"/>
    <property type="match status" value="1"/>
</dbReference>
<dbReference type="Gene3D" id="3.20.20.70">
    <property type="entry name" value="Aldolase class I"/>
    <property type="match status" value="1"/>
</dbReference>
<comment type="similarity">
    <text evidence="2 10">Belongs to the organic radical-activating enzymes family.</text>
</comment>
<dbReference type="RefSeq" id="WP_072720987.1">
    <property type="nucleotide sequence ID" value="NZ_LN889812.1"/>
</dbReference>
<evidence type="ECO:0000256" key="5">
    <source>
        <dbReference type="ARBA" id="ARBA00022691"/>
    </source>
</evidence>
<dbReference type="SUPFAM" id="SSF102114">
    <property type="entry name" value="Radical SAM enzymes"/>
    <property type="match status" value="1"/>
</dbReference>
<reference evidence="13" key="1">
    <citation type="submission" date="2015-10" db="EMBL/GenBank/DDBJ databases">
        <authorList>
            <person name="Regsiter A."/>
            <person name="william w."/>
        </authorList>
    </citation>
    <scope>NUCLEOTIDE SEQUENCE [LARGE SCALE GENOMIC DNA]</scope>
</reference>
<comment type="cofactor">
    <cofactor evidence="10">
        <name>[4Fe-4S] cluster</name>
        <dbReference type="ChEBI" id="CHEBI:49883"/>
    </cofactor>
    <text evidence="10">Binds 1 [4Fe-4S] cluster. The cluster is coordinated with 3 cysteines and an exchangeable S-adenosyl-L-methionine.</text>
</comment>
<dbReference type="Proteomes" id="UP000184315">
    <property type="component" value="Unassembled WGS sequence"/>
</dbReference>
<name>A0A1J1LPL3_9CYAN</name>
<keyword evidence="5 10" id="KW-0949">S-adenosyl-L-methionine</keyword>
<evidence type="ECO:0000313" key="12">
    <source>
        <dbReference type="EMBL" id="CUR34459.1"/>
    </source>
</evidence>
<evidence type="ECO:0000256" key="8">
    <source>
        <dbReference type="ARBA" id="ARBA00023004"/>
    </source>
</evidence>
<dbReference type="InterPro" id="IPR012838">
    <property type="entry name" value="PFL1_activating"/>
</dbReference>
<evidence type="ECO:0000313" key="13">
    <source>
        <dbReference type="Proteomes" id="UP000184315"/>
    </source>
</evidence>
<evidence type="ECO:0000256" key="1">
    <source>
        <dbReference type="ARBA" id="ARBA00003141"/>
    </source>
</evidence>
<keyword evidence="9 10" id="KW-0411">Iron-sulfur</keyword>
<dbReference type="InterPro" id="IPR007197">
    <property type="entry name" value="rSAM"/>
</dbReference>
<sequence length="261" mass="29683">MTVKTHQHPETIQSISRLSKVSGRIHSIETCGTVDGPGIRFIIFTQGCCLQCLYCHNPDTRNREDGIEITVDELIAEIQKYRSYMRFSGGGVTISGGEPLVQPDFVQAIFQRCQEIGIHTALDTSGFVNLTVAKPVLEFVDLVLLDIKSFDPLTYRQVTGTSIEPTLRFAHYLNEIKKPTWIRFVLVPNLTDDPDNIEGLAKFISQLKNVEKVELSPFHKLGEYKWEKLGYTYRLQDRPVPTSEQINQVKDCFKRYGISVQ</sequence>
<dbReference type="AlphaFoldDB" id="A0A1J1LPL3"/>
<dbReference type="SFLD" id="SFLDG01066">
    <property type="entry name" value="organic_radical-activating_enz"/>
    <property type="match status" value="1"/>
</dbReference>
<dbReference type="GO" id="GO:0046872">
    <property type="term" value="F:metal ion binding"/>
    <property type="evidence" value="ECO:0007669"/>
    <property type="project" value="UniProtKB-UniRule"/>
</dbReference>
<evidence type="ECO:0000256" key="6">
    <source>
        <dbReference type="ARBA" id="ARBA00022723"/>
    </source>
</evidence>
<dbReference type="SFLD" id="SFLDS00029">
    <property type="entry name" value="Radical_SAM"/>
    <property type="match status" value="1"/>
</dbReference>
<evidence type="ECO:0000256" key="4">
    <source>
        <dbReference type="ARBA" id="ARBA00022485"/>
    </source>
</evidence>
<dbReference type="InterPro" id="IPR012839">
    <property type="entry name" value="Organic_radical_activase"/>
</dbReference>
<dbReference type="InterPro" id="IPR058240">
    <property type="entry name" value="rSAM_sf"/>
</dbReference>
<keyword evidence="8 10" id="KW-0408">Iron</keyword>
<dbReference type="EMBL" id="CZDF01000171">
    <property type="protein sequence ID" value="CUR34459.1"/>
    <property type="molecule type" value="Genomic_DNA"/>
</dbReference>
<keyword evidence="6 10" id="KW-0479">Metal-binding</keyword>
<dbReference type="Pfam" id="PF04055">
    <property type="entry name" value="Radical_SAM"/>
    <property type="match status" value="1"/>
</dbReference>
<keyword evidence="7 10" id="KW-0560">Oxidoreductase</keyword>
<dbReference type="InterPro" id="IPR034457">
    <property type="entry name" value="Organic_radical-activating"/>
</dbReference>
<dbReference type="CDD" id="cd01335">
    <property type="entry name" value="Radical_SAM"/>
    <property type="match status" value="1"/>
</dbReference>
<evidence type="ECO:0000256" key="10">
    <source>
        <dbReference type="RuleBase" id="RU362053"/>
    </source>
</evidence>
<dbReference type="OrthoDB" id="9782387at2"/>
<evidence type="ECO:0000256" key="2">
    <source>
        <dbReference type="ARBA" id="ARBA00009777"/>
    </source>
</evidence>
<comment type="catalytic activity">
    <reaction evidence="10">
        <text>glycyl-[formate C-acetyltransferase] + reduced [flavodoxin] + S-adenosyl-L-methionine = glycin-2-yl radical-[formate C-acetyltransferase] + semiquinone [flavodoxin] + 5'-deoxyadenosine + L-methionine + H(+)</text>
        <dbReference type="Rhea" id="RHEA:19225"/>
        <dbReference type="Rhea" id="RHEA-COMP:10622"/>
        <dbReference type="Rhea" id="RHEA-COMP:12190"/>
        <dbReference type="Rhea" id="RHEA-COMP:12191"/>
        <dbReference type="Rhea" id="RHEA-COMP:14480"/>
        <dbReference type="ChEBI" id="CHEBI:15378"/>
        <dbReference type="ChEBI" id="CHEBI:17319"/>
        <dbReference type="ChEBI" id="CHEBI:29947"/>
        <dbReference type="ChEBI" id="CHEBI:32722"/>
        <dbReference type="ChEBI" id="CHEBI:57618"/>
        <dbReference type="ChEBI" id="CHEBI:57844"/>
        <dbReference type="ChEBI" id="CHEBI:59789"/>
        <dbReference type="ChEBI" id="CHEBI:140311"/>
        <dbReference type="EC" id="1.97.1.4"/>
    </reaction>
</comment>
<keyword evidence="12" id="KW-0456">Lyase</keyword>
<evidence type="ECO:0000259" key="11">
    <source>
        <dbReference type="PROSITE" id="PS51918"/>
    </source>
</evidence>
<keyword evidence="12" id="KW-0670">Pyruvate</keyword>
<keyword evidence="4 10" id="KW-0004">4Fe-4S</keyword>
<evidence type="ECO:0000256" key="7">
    <source>
        <dbReference type="ARBA" id="ARBA00023002"/>
    </source>
</evidence>
<dbReference type="PANTHER" id="PTHR30352:SF5">
    <property type="entry name" value="PYRUVATE FORMATE-LYASE 1-ACTIVATING ENZYME"/>
    <property type="match status" value="1"/>
</dbReference>
<evidence type="ECO:0000256" key="9">
    <source>
        <dbReference type="ARBA" id="ARBA00023014"/>
    </source>
</evidence>